<feature type="region of interest" description="Disordered" evidence="1">
    <location>
        <begin position="1"/>
        <end position="46"/>
    </location>
</feature>
<feature type="compositionally biased region" description="Polar residues" evidence="1">
    <location>
        <begin position="1"/>
        <end position="42"/>
    </location>
</feature>
<accession>A0A6A4HIA6</accession>
<dbReference type="OrthoDB" id="3012840at2759"/>
<feature type="compositionally biased region" description="Low complexity" evidence="1">
    <location>
        <begin position="287"/>
        <end position="297"/>
    </location>
</feature>
<dbReference type="EMBL" id="ML769500">
    <property type="protein sequence ID" value="KAE9397251.1"/>
    <property type="molecule type" value="Genomic_DNA"/>
</dbReference>
<protein>
    <submittedName>
        <fullName evidence="2">Uncharacterized protein</fullName>
    </submittedName>
</protein>
<organism evidence="2 3">
    <name type="scientific">Gymnopus androsaceus JB14</name>
    <dbReference type="NCBI Taxonomy" id="1447944"/>
    <lineage>
        <taxon>Eukaryota</taxon>
        <taxon>Fungi</taxon>
        <taxon>Dikarya</taxon>
        <taxon>Basidiomycota</taxon>
        <taxon>Agaricomycotina</taxon>
        <taxon>Agaricomycetes</taxon>
        <taxon>Agaricomycetidae</taxon>
        <taxon>Agaricales</taxon>
        <taxon>Marasmiineae</taxon>
        <taxon>Omphalotaceae</taxon>
        <taxon>Gymnopus</taxon>
    </lineage>
</organism>
<name>A0A6A4HIA6_9AGAR</name>
<evidence type="ECO:0000256" key="1">
    <source>
        <dbReference type="SAM" id="MobiDB-lite"/>
    </source>
</evidence>
<gene>
    <name evidence="2" type="ORF">BT96DRAFT_921656</name>
</gene>
<evidence type="ECO:0000313" key="3">
    <source>
        <dbReference type="Proteomes" id="UP000799118"/>
    </source>
</evidence>
<proteinExistence type="predicted"/>
<feature type="region of interest" description="Disordered" evidence="1">
    <location>
        <begin position="270"/>
        <end position="297"/>
    </location>
</feature>
<dbReference type="Proteomes" id="UP000799118">
    <property type="component" value="Unassembled WGS sequence"/>
</dbReference>
<dbReference type="AlphaFoldDB" id="A0A6A4HIA6"/>
<sequence length="529" mass="58413">MTSRPKSRFASITKSFRGSLRKSTLSSLTAQSDAASTPTSDPAPSHSPPSFVVFGVLGIAGPLKERNVGFMMTDFVVWISFFWQLAGLDRLRSKFNSIRPIIERFPDKKVIFGQAACQRLQLPLPPCLDQTDYSTLSQSQFTTHCKVELQRTADAMKPGETLVVLLIGHGGAGSSEDPFRFYITTTFKRSSPNWITKYDLECAVQQCKAEIVVICNSCKSGALESPLWTLLCAAGSTQHSDSLMPSQLDYVRDSVFTLCTLAQAGQEQGLMFPLPRSEPRPPGTLHSFSTSSSSRNSWSHSKQRFLVMESTTQGIAWHCILPAIFTESFIHQIEVYRLDPESSLNGAFYPTQGGVSAETLVEEQKLPSDILLSLTEAFIKAGLCLDFLNNVDRSTDVAQDLMYDLYTRHVQAVVVQELARLLGWWVVGDIAPFFSAMKEGRNAHHQSAMIESGIPVDMMVLRLPSLYPGIFTVTDRASSYWLAGKWADAGSPAVSLEDWNDAVDEAAKSAICQTLVTDYDECRRLLPAA</sequence>
<keyword evidence="3" id="KW-1185">Reference proteome</keyword>
<reference evidence="2" key="1">
    <citation type="journal article" date="2019" name="Environ. Microbiol.">
        <title>Fungal ecological strategies reflected in gene transcription - a case study of two litter decomposers.</title>
        <authorList>
            <person name="Barbi F."/>
            <person name="Kohler A."/>
            <person name="Barry K."/>
            <person name="Baskaran P."/>
            <person name="Daum C."/>
            <person name="Fauchery L."/>
            <person name="Ihrmark K."/>
            <person name="Kuo A."/>
            <person name="LaButti K."/>
            <person name="Lipzen A."/>
            <person name="Morin E."/>
            <person name="Grigoriev I.V."/>
            <person name="Henrissat B."/>
            <person name="Lindahl B."/>
            <person name="Martin F."/>
        </authorList>
    </citation>
    <scope>NUCLEOTIDE SEQUENCE</scope>
    <source>
        <strain evidence="2">JB14</strain>
    </source>
</reference>
<evidence type="ECO:0000313" key="2">
    <source>
        <dbReference type="EMBL" id="KAE9397251.1"/>
    </source>
</evidence>